<sequence length="162" mass="18138">MMTELHAAAAAGNCELVEELLKRNTCDPNQRDVDWNHKTALHWAAAQGHTDVVRVLVEHGARACLRTDNGWTPAHFAAESGHLGVLRLLHGLHGPVDREDDSGDRPVRIAQIYGHEDCVCFLKIAEVEAEAYRQGAVQRGVSLDETDEEWEDSRKKRLEVKK</sequence>
<gene>
    <name evidence="5" type="ORF">NHX12_019532</name>
</gene>
<dbReference type="PROSITE" id="PS50297">
    <property type="entry name" value="ANK_REP_REGION"/>
    <property type="match status" value="2"/>
</dbReference>
<keyword evidence="2 3" id="KW-0040">ANK repeat</keyword>
<evidence type="ECO:0000256" key="2">
    <source>
        <dbReference type="ARBA" id="ARBA00023043"/>
    </source>
</evidence>
<proteinExistence type="predicted"/>
<evidence type="ECO:0000256" key="4">
    <source>
        <dbReference type="SAM" id="MobiDB-lite"/>
    </source>
</evidence>
<evidence type="ECO:0000256" key="3">
    <source>
        <dbReference type="PROSITE-ProRule" id="PRU00023"/>
    </source>
</evidence>
<accession>A0A9Q0ETI1</accession>
<dbReference type="InterPro" id="IPR036770">
    <property type="entry name" value="Ankyrin_rpt-contain_sf"/>
</dbReference>
<dbReference type="InterPro" id="IPR002110">
    <property type="entry name" value="Ankyrin_rpt"/>
</dbReference>
<dbReference type="Proteomes" id="UP001148018">
    <property type="component" value="Unassembled WGS sequence"/>
</dbReference>
<keyword evidence="6" id="KW-1185">Reference proteome</keyword>
<dbReference type="Pfam" id="PF12796">
    <property type="entry name" value="Ank_2"/>
    <property type="match status" value="1"/>
</dbReference>
<comment type="caution">
    <text evidence="5">The sequence shown here is derived from an EMBL/GenBank/DDBJ whole genome shotgun (WGS) entry which is preliminary data.</text>
</comment>
<dbReference type="SUPFAM" id="SSF48403">
    <property type="entry name" value="Ankyrin repeat"/>
    <property type="match status" value="1"/>
</dbReference>
<dbReference type="Gene3D" id="1.25.40.20">
    <property type="entry name" value="Ankyrin repeat-containing domain"/>
    <property type="match status" value="1"/>
</dbReference>
<dbReference type="PANTHER" id="PTHR24201:SF15">
    <property type="entry name" value="ANKYRIN REPEAT DOMAIN-CONTAINING PROTEIN 66"/>
    <property type="match status" value="1"/>
</dbReference>
<dbReference type="SMART" id="SM00248">
    <property type="entry name" value="ANK"/>
    <property type="match status" value="3"/>
</dbReference>
<dbReference type="OrthoDB" id="194358at2759"/>
<evidence type="ECO:0008006" key="7">
    <source>
        <dbReference type="Google" id="ProtNLM"/>
    </source>
</evidence>
<dbReference type="PANTHER" id="PTHR24201">
    <property type="entry name" value="ANK_REP_REGION DOMAIN-CONTAINING PROTEIN"/>
    <property type="match status" value="1"/>
</dbReference>
<evidence type="ECO:0000313" key="5">
    <source>
        <dbReference type="EMBL" id="KAJ3613282.1"/>
    </source>
</evidence>
<protein>
    <recommendedName>
        <fullName evidence="7">Ankyrin repeat domain-containing protein 66</fullName>
    </recommendedName>
</protein>
<feature type="repeat" description="ANK" evidence="3">
    <location>
        <begin position="69"/>
        <end position="101"/>
    </location>
</feature>
<dbReference type="InterPro" id="IPR050776">
    <property type="entry name" value="Ank_Repeat/CDKN_Inhibitor"/>
</dbReference>
<evidence type="ECO:0000313" key="6">
    <source>
        <dbReference type="Proteomes" id="UP001148018"/>
    </source>
</evidence>
<organism evidence="5 6">
    <name type="scientific">Muraenolepis orangiensis</name>
    <name type="common">Patagonian moray cod</name>
    <dbReference type="NCBI Taxonomy" id="630683"/>
    <lineage>
        <taxon>Eukaryota</taxon>
        <taxon>Metazoa</taxon>
        <taxon>Chordata</taxon>
        <taxon>Craniata</taxon>
        <taxon>Vertebrata</taxon>
        <taxon>Euteleostomi</taxon>
        <taxon>Actinopterygii</taxon>
        <taxon>Neopterygii</taxon>
        <taxon>Teleostei</taxon>
        <taxon>Neoteleostei</taxon>
        <taxon>Acanthomorphata</taxon>
        <taxon>Zeiogadaria</taxon>
        <taxon>Gadariae</taxon>
        <taxon>Gadiformes</taxon>
        <taxon>Muraenolepidoidei</taxon>
        <taxon>Muraenolepididae</taxon>
        <taxon>Muraenolepis</taxon>
    </lineage>
</organism>
<dbReference type="PROSITE" id="PS50088">
    <property type="entry name" value="ANK_REPEAT"/>
    <property type="match status" value="2"/>
</dbReference>
<name>A0A9Q0ETI1_9TELE</name>
<dbReference type="AlphaFoldDB" id="A0A9Q0ETI1"/>
<keyword evidence="1" id="KW-0677">Repeat</keyword>
<evidence type="ECO:0000256" key="1">
    <source>
        <dbReference type="ARBA" id="ARBA00022737"/>
    </source>
</evidence>
<feature type="repeat" description="ANK" evidence="3">
    <location>
        <begin position="36"/>
        <end position="68"/>
    </location>
</feature>
<feature type="region of interest" description="Disordered" evidence="4">
    <location>
        <begin position="143"/>
        <end position="162"/>
    </location>
</feature>
<dbReference type="EMBL" id="JANIIK010000035">
    <property type="protein sequence ID" value="KAJ3613282.1"/>
    <property type="molecule type" value="Genomic_DNA"/>
</dbReference>
<reference evidence="5" key="1">
    <citation type="submission" date="2022-07" db="EMBL/GenBank/DDBJ databases">
        <title>Chromosome-level genome of Muraenolepis orangiensis.</title>
        <authorList>
            <person name="Kim J."/>
        </authorList>
    </citation>
    <scope>NUCLEOTIDE SEQUENCE</scope>
    <source>
        <strain evidence="5">KU_S4_2022</strain>
        <tissue evidence="5">Muscle</tissue>
    </source>
</reference>